<dbReference type="Gene3D" id="3.30.2410.10">
    <property type="entry name" value="Hect, E3 ligase catalytic domain"/>
    <property type="match status" value="1"/>
</dbReference>
<reference evidence="7 8" key="1">
    <citation type="journal article" date="2015" name="Nat. Commun.">
        <title>Outbred genome sequencing and CRISPR/Cas9 gene editing in butterflies.</title>
        <authorList>
            <person name="Li X."/>
            <person name="Fan D."/>
            <person name="Zhang W."/>
            <person name="Liu G."/>
            <person name="Zhang L."/>
            <person name="Zhao L."/>
            <person name="Fang X."/>
            <person name="Chen L."/>
            <person name="Dong Y."/>
            <person name="Chen Y."/>
            <person name="Ding Y."/>
            <person name="Zhao R."/>
            <person name="Feng M."/>
            <person name="Zhu Y."/>
            <person name="Feng Y."/>
            <person name="Jiang X."/>
            <person name="Zhu D."/>
            <person name="Xiang H."/>
            <person name="Feng X."/>
            <person name="Li S."/>
            <person name="Wang J."/>
            <person name="Zhang G."/>
            <person name="Kronforst M.R."/>
            <person name="Wang W."/>
        </authorList>
    </citation>
    <scope>NUCLEOTIDE SEQUENCE [LARGE SCALE GENOMIC DNA]</scope>
    <source>
        <strain evidence="7">Ya'a_city_454_Pm</strain>
        <tissue evidence="7">Whole body</tissue>
    </source>
</reference>
<dbReference type="Proteomes" id="UP000053240">
    <property type="component" value="Unassembled WGS sequence"/>
</dbReference>
<keyword evidence="4 5" id="KW-0833">Ubl conjugation pathway</keyword>
<dbReference type="SUPFAM" id="SSF56204">
    <property type="entry name" value="Hect, E3 ligase catalytic domain"/>
    <property type="match status" value="1"/>
</dbReference>
<dbReference type="GO" id="GO:0009966">
    <property type="term" value="P:regulation of signal transduction"/>
    <property type="evidence" value="ECO:0007669"/>
    <property type="project" value="UniProtKB-ARBA"/>
</dbReference>
<dbReference type="PANTHER" id="PTHR45700:SF8">
    <property type="entry name" value="HECT-TYPE E3 UBIQUITIN TRANSFERASE"/>
    <property type="match status" value="1"/>
</dbReference>
<evidence type="ECO:0000256" key="3">
    <source>
        <dbReference type="ARBA" id="ARBA00022679"/>
    </source>
</evidence>
<keyword evidence="8" id="KW-1185">Reference proteome</keyword>
<dbReference type="PROSITE" id="PS50237">
    <property type="entry name" value="HECT"/>
    <property type="match status" value="1"/>
</dbReference>
<gene>
    <name evidence="7" type="ORF">RR48_00106</name>
</gene>
<proteinExistence type="predicted"/>
<evidence type="ECO:0000256" key="2">
    <source>
        <dbReference type="ARBA" id="ARBA00012485"/>
    </source>
</evidence>
<dbReference type="Pfam" id="PF00632">
    <property type="entry name" value="HECT"/>
    <property type="match status" value="1"/>
</dbReference>
<keyword evidence="3" id="KW-0808">Transferase</keyword>
<evidence type="ECO:0000256" key="4">
    <source>
        <dbReference type="ARBA" id="ARBA00022786"/>
    </source>
</evidence>
<sequence length="81" mass="9807">MSVVIGNEEYDWEMFENNCEYKNGYTSTDPQIRWFWEVFHELSLEDKKKFLLFLTGSDRVPIQGMRDIKVSILNKYNKIFM</sequence>
<name>A0A0N1PKF5_PAPMA</name>
<dbReference type="GO" id="GO:0061630">
    <property type="term" value="F:ubiquitin protein ligase activity"/>
    <property type="evidence" value="ECO:0007669"/>
    <property type="project" value="UniProtKB-EC"/>
</dbReference>
<dbReference type="InterPro" id="IPR044611">
    <property type="entry name" value="E3A/B/C-like"/>
</dbReference>
<comment type="caution">
    <text evidence="5">Lacks conserved residue(s) required for the propagation of feature annotation.</text>
</comment>
<evidence type="ECO:0000256" key="5">
    <source>
        <dbReference type="PROSITE-ProRule" id="PRU00104"/>
    </source>
</evidence>
<evidence type="ECO:0000256" key="1">
    <source>
        <dbReference type="ARBA" id="ARBA00000885"/>
    </source>
</evidence>
<evidence type="ECO:0000259" key="6">
    <source>
        <dbReference type="PROSITE" id="PS50237"/>
    </source>
</evidence>
<dbReference type="InterPro" id="IPR000569">
    <property type="entry name" value="HECT_dom"/>
</dbReference>
<dbReference type="EC" id="2.3.2.26" evidence="2"/>
<comment type="catalytic activity">
    <reaction evidence="1">
        <text>S-ubiquitinyl-[E2 ubiquitin-conjugating enzyme]-L-cysteine + [acceptor protein]-L-lysine = [E2 ubiquitin-conjugating enzyme]-L-cysteine + N(6)-ubiquitinyl-[acceptor protein]-L-lysine.</text>
        <dbReference type="EC" id="2.3.2.26"/>
    </reaction>
</comment>
<feature type="domain" description="HECT" evidence="6">
    <location>
        <begin position="1"/>
        <end position="81"/>
    </location>
</feature>
<dbReference type="PANTHER" id="PTHR45700">
    <property type="entry name" value="UBIQUITIN-PROTEIN LIGASE E3C"/>
    <property type="match status" value="1"/>
</dbReference>
<dbReference type="EMBL" id="LADJ01052333">
    <property type="protein sequence ID" value="KPJ21528.1"/>
    <property type="molecule type" value="Genomic_DNA"/>
</dbReference>
<dbReference type="STRING" id="76193.A0A0N1PKF5"/>
<dbReference type="AlphaFoldDB" id="A0A0N1PKF5"/>
<dbReference type="InParanoid" id="A0A0N1PKF5"/>
<protein>
    <recommendedName>
        <fullName evidence="2">HECT-type E3 ubiquitin transferase</fullName>
        <ecNumber evidence="2">2.3.2.26</ecNumber>
    </recommendedName>
</protein>
<accession>A0A0N1PKF5</accession>
<evidence type="ECO:0000313" key="8">
    <source>
        <dbReference type="Proteomes" id="UP000053240"/>
    </source>
</evidence>
<dbReference type="GO" id="GO:0000209">
    <property type="term" value="P:protein polyubiquitination"/>
    <property type="evidence" value="ECO:0007669"/>
    <property type="project" value="InterPro"/>
</dbReference>
<evidence type="ECO:0000313" key="7">
    <source>
        <dbReference type="EMBL" id="KPJ21528.1"/>
    </source>
</evidence>
<comment type="caution">
    <text evidence="7">The sequence shown here is derived from an EMBL/GenBank/DDBJ whole genome shotgun (WGS) entry which is preliminary data.</text>
</comment>
<dbReference type="InterPro" id="IPR035983">
    <property type="entry name" value="Hect_E3_ubiquitin_ligase"/>
</dbReference>
<organism evidence="7 8">
    <name type="scientific">Papilio machaon</name>
    <name type="common">Old World swallowtail butterfly</name>
    <dbReference type="NCBI Taxonomy" id="76193"/>
    <lineage>
        <taxon>Eukaryota</taxon>
        <taxon>Metazoa</taxon>
        <taxon>Ecdysozoa</taxon>
        <taxon>Arthropoda</taxon>
        <taxon>Hexapoda</taxon>
        <taxon>Insecta</taxon>
        <taxon>Pterygota</taxon>
        <taxon>Neoptera</taxon>
        <taxon>Endopterygota</taxon>
        <taxon>Lepidoptera</taxon>
        <taxon>Glossata</taxon>
        <taxon>Ditrysia</taxon>
        <taxon>Papilionoidea</taxon>
        <taxon>Papilionidae</taxon>
        <taxon>Papilioninae</taxon>
        <taxon>Papilio</taxon>
    </lineage>
</organism>